<dbReference type="GO" id="GO:0016787">
    <property type="term" value="F:hydrolase activity"/>
    <property type="evidence" value="ECO:0007669"/>
    <property type="project" value="UniProtKB-KW"/>
</dbReference>
<keyword evidence="19" id="KW-0175">Coiled coil</keyword>
<keyword evidence="9 18" id="KW-0067">ATP-binding</keyword>
<dbReference type="Gene3D" id="3.90.640.10">
    <property type="entry name" value="Actin, Chain A, domain 4"/>
    <property type="match status" value="1"/>
</dbReference>
<dbReference type="Proteomes" id="UP000694388">
    <property type="component" value="Unplaced"/>
</dbReference>
<dbReference type="FunFam" id="2.60.34.10:FF:000002">
    <property type="entry name" value="Heat shock 70 kDa"/>
    <property type="match status" value="1"/>
</dbReference>
<reference evidence="21" key="1">
    <citation type="submission" date="2025-08" db="UniProtKB">
        <authorList>
            <consortium name="Ensembl"/>
        </authorList>
    </citation>
    <scope>IDENTIFICATION</scope>
</reference>
<evidence type="ECO:0000256" key="9">
    <source>
        <dbReference type="ARBA" id="ARBA00022840"/>
    </source>
</evidence>
<evidence type="ECO:0000313" key="22">
    <source>
        <dbReference type="Proteomes" id="UP000694388"/>
    </source>
</evidence>
<keyword evidence="22" id="KW-1185">Reference proteome</keyword>
<dbReference type="SUPFAM" id="SSF100920">
    <property type="entry name" value="Heat shock protein 70kD (HSP70), peptide-binding domain"/>
    <property type="match status" value="1"/>
</dbReference>
<keyword evidence="6 18" id="KW-0547">Nucleotide-binding</keyword>
<dbReference type="InterPro" id="IPR018181">
    <property type="entry name" value="Heat_shock_70_CS"/>
</dbReference>
<evidence type="ECO:0000256" key="17">
    <source>
        <dbReference type="ARBA" id="ARBA00069311"/>
    </source>
</evidence>
<dbReference type="FunFam" id="1.20.1270.10:FF:000008">
    <property type="entry name" value="78 kDa glucose-regulated protein-like protein"/>
    <property type="match status" value="1"/>
</dbReference>
<dbReference type="Gene3D" id="1.20.1270.10">
    <property type="match status" value="1"/>
</dbReference>
<keyword evidence="7" id="KW-0378">Hydrolase</keyword>
<comment type="subcellular location">
    <subcellularLocation>
        <location evidence="1">Endoplasmic reticulum lumen</location>
    </subcellularLocation>
</comment>
<sequence>MWVYDFFLVVLVLGSVRSDADDDERKENMGTVVGIDLGTTYSCVGVFKNGRVEIIANDQGNRITPSYVAFTTEGERLIGDAAKNQLTSNPENTVFDAKRLIGRTWTDPSVQQDIKYFPFKLIEKKGKPHIQVHVEGQLKTFAPEEISAMVLTKMKETAEAYLGKKITHAVVTVPAYFNDAQRQATKDSGTIAGLNNILVFDLGGGTFDVSLLTIDNGVFEVVATNGDTHLGGEDFDQRVMEHFVKLHKKKTGKDVRKDKRAVQKLRREVEKAKRALSSQHQARVEIESFFDGDDFSETLTRAKFEELNMDLFRSTLKPVQKVLEDADLKKSDIDEIVLVGGSTRIPKIQALVKEFFSGKEPSRGINPDEAVAYGAAVQAGVLSGEVVLLDVCPLTLGIETVGGVMTKLIGRNTVVPTKKSQIFSTAADNQPTVTIQVFEGERPMTKDNHLLGKFDLTGIPPAPRGVPQIEVAFEIDVNGILRVSAEDKGTGKKNKITITNDQNRLTPDEIKRMVDDAERFADDDKRVKERVEARNELESYAYSLKNQVGDKEKLGGKLSPEDKETIEKALDEKIQWLESHQDADVEAFNAQKKELEEAVQPIVGKLYSGAGTPAPEESDKDEL</sequence>
<dbReference type="FunFam" id="3.90.640.10:FF:000153">
    <property type="entry name" value="Endoplasmic reticulum chaperone BiP"/>
    <property type="match status" value="1"/>
</dbReference>
<evidence type="ECO:0000256" key="20">
    <source>
        <dbReference type="SAM" id="SignalP"/>
    </source>
</evidence>
<comment type="similarity">
    <text evidence="2 18">Belongs to the heat shock protein 70 family.</text>
</comment>
<dbReference type="EC" id="3.6.4.10" evidence="3"/>
<dbReference type="InterPro" id="IPR042050">
    <property type="entry name" value="BIP_NBD"/>
</dbReference>
<dbReference type="InterPro" id="IPR029048">
    <property type="entry name" value="HSP70_C_sf"/>
</dbReference>
<evidence type="ECO:0000256" key="2">
    <source>
        <dbReference type="ARBA" id="ARBA00007381"/>
    </source>
</evidence>
<keyword evidence="8" id="KW-0256">Endoplasmic reticulum</keyword>
<dbReference type="Gene3D" id="3.30.420.40">
    <property type="match status" value="3"/>
</dbReference>
<accession>A0A8C4NEV6</accession>
<evidence type="ECO:0000256" key="12">
    <source>
        <dbReference type="ARBA" id="ARBA00030223"/>
    </source>
</evidence>
<keyword evidence="5 20" id="KW-0732">Signal</keyword>
<keyword evidence="10" id="KW-0143">Chaperone</keyword>
<dbReference type="FunFam" id="3.30.30.30:FF:000001">
    <property type="entry name" value="heat shock 70 kDa protein-like"/>
    <property type="match status" value="1"/>
</dbReference>
<dbReference type="SUPFAM" id="SSF53067">
    <property type="entry name" value="Actin-like ATPase domain"/>
    <property type="match status" value="2"/>
</dbReference>
<evidence type="ECO:0000256" key="18">
    <source>
        <dbReference type="RuleBase" id="RU003322"/>
    </source>
</evidence>
<organism evidence="21 22">
    <name type="scientific">Eptatretus burgeri</name>
    <name type="common">Inshore hagfish</name>
    <dbReference type="NCBI Taxonomy" id="7764"/>
    <lineage>
        <taxon>Eukaryota</taxon>
        <taxon>Metazoa</taxon>
        <taxon>Chordata</taxon>
        <taxon>Craniata</taxon>
        <taxon>Vertebrata</taxon>
        <taxon>Cyclostomata</taxon>
        <taxon>Myxini</taxon>
        <taxon>Myxiniformes</taxon>
        <taxon>Myxinidae</taxon>
        <taxon>Eptatretinae</taxon>
        <taxon>Eptatretus</taxon>
    </lineage>
</organism>
<evidence type="ECO:0000256" key="7">
    <source>
        <dbReference type="ARBA" id="ARBA00022801"/>
    </source>
</evidence>
<dbReference type="GeneTree" id="ENSGT00940000154787"/>
<dbReference type="InterPro" id="IPR013126">
    <property type="entry name" value="Hsp_70_fam"/>
</dbReference>
<evidence type="ECO:0000256" key="3">
    <source>
        <dbReference type="ARBA" id="ARBA00012554"/>
    </source>
</evidence>
<feature type="signal peptide" evidence="20">
    <location>
        <begin position="1"/>
        <end position="20"/>
    </location>
</feature>
<dbReference type="FunFam" id="3.30.420.40:FF:000720">
    <property type="entry name" value="Endoplasmic reticulum chaperone BiP"/>
    <property type="match status" value="1"/>
</dbReference>
<evidence type="ECO:0000256" key="14">
    <source>
        <dbReference type="ARBA" id="ARBA00031291"/>
    </source>
</evidence>
<dbReference type="GO" id="GO:0140662">
    <property type="term" value="F:ATP-dependent protein folding chaperone"/>
    <property type="evidence" value="ECO:0007669"/>
    <property type="project" value="InterPro"/>
</dbReference>
<dbReference type="SUPFAM" id="SSF100934">
    <property type="entry name" value="Heat shock protein 70kD (HSP70), C-terminal subdomain"/>
    <property type="match status" value="1"/>
</dbReference>
<dbReference type="PROSITE" id="PS01036">
    <property type="entry name" value="HSP70_3"/>
    <property type="match status" value="1"/>
</dbReference>
<evidence type="ECO:0000256" key="6">
    <source>
        <dbReference type="ARBA" id="ARBA00022741"/>
    </source>
</evidence>
<dbReference type="NCBIfam" id="NF001413">
    <property type="entry name" value="PRK00290.1"/>
    <property type="match status" value="1"/>
</dbReference>
<dbReference type="Pfam" id="PF00012">
    <property type="entry name" value="HSP70"/>
    <property type="match status" value="2"/>
</dbReference>
<evidence type="ECO:0000256" key="1">
    <source>
        <dbReference type="ARBA" id="ARBA00004319"/>
    </source>
</evidence>
<dbReference type="Gene3D" id="2.60.34.10">
    <property type="entry name" value="Substrate Binding Domain Of DNAk, Chain A, domain 1"/>
    <property type="match status" value="1"/>
</dbReference>
<evidence type="ECO:0000256" key="16">
    <source>
        <dbReference type="ARBA" id="ARBA00048056"/>
    </source>
</evidence>
<evidence type="ECO:0000313" key="21">
    <source>
        <dbReference type="Ensembl" id="ENSEBUP00000005600.1"/>
    </source>
</evidence>
<dbReference type="PROSITE" id="PS00329">
    <property type="entry name" value="HSP70_2"/>
    <property type="match status" value="1"/>
</dbReference>
<evidence type="ECO:0000256" key="13">
    <source>
        <dbReference type="ARBA" id="ARBA00031035"/>
    </source>
</evidence>
<name>A0A8C4NEV6_EPTBU</name>
<dbReference type="AlphaFoldDB" id="A0A8C4NEV6"/>
<dbReference type="GO" id="GO:0005524">
    <property type="term" value="F:ATP binding"/>
    <property type="evidence" value="ECO:0007669"/>
    <property type="project" value="UniProtKB-KW"/>
</dbReference>
<evidence type="ECO:0000256" key="19">
    <source>
        <dbReference type="SAM" id="Coils"/>
    </source>
</evidence>
<evidence type="ECO:0000256" key="5">
    <source>
        <dbReference type="ARBA" id="ARBA00022729"/>
    </source>
</evidence>
<evidence type="ECO:0000256" key="15">
    <source>
        <dbReference type="ARBA" id="ARBA00033037"/>
    </source>
</evidence>
<feature type="chain" id="PRO_5034737321" description="Endoplasmic reticulum chaperone BIP" evidence="20">
    <location>
        <begin position="21"/>
        <end position="623"/>
    </location>
</feature>
<dbReference type="PANTHER" id="PTHR19375">
    <property type="entry name" value="HEAT SHOCK PROTEIN 70KDA"/>
    <property type="match status" value="1"/>
</dbReference>
<dbReference type="CDD" id="cd10241">
    <property type="entry name" value="ASKHA_NBD_HSP70_BiP"/>
    <property type="match status" value="1"/>
</dbReference>
<reference evidence="21" key="2">
    <citation type="submission" date="2025-09" db="UniProtKB">
        <authorList>
            <consortium name="Ensembl"/>
        </authorList>
    </citation>
    <scope>IDENTIFICATION</scope>
</reference>
<dbReference type="Ensembl" id="ENSEBUT00000006041.1">
    <property type="protein sequence ID" value="ENSEBUP00000005600.1"/>
    <property type="gene ID" value="ENSEBUG00000003771.1"/>
</dbReference>
<evidence type="ECO:0000256" key="8">
    <source>
        <dbReference type="ARBA" id="ARBA00022824"/>
    </source>
</evidence>
<dbReference type="OMA" id="DSKPCIE"/>
<dbReference type="InterPro" id="IPR029047">
    <property type="entry name" value="HSP70_peptide-bd_sf"/>
</dbReference>
<dbReference type="PRINTS" id="PR00301">
    <property type="entry name" value="HEATSHOCK70"/>
</dbReference>
<comment type="catalytic activity">
    <reaction evidence="16">
        <text>ATP + H2O = ADP + phosphate + H(+)</text>
        <dbReference type="Rhea" id="RHEA:13065"/>
        <dbReference type="ChEBI" id="CHEBI:15377"/>
        <dbReference type="ChEBI" id="CHEBI:15378"/>
        <dbReference type="ChEBI" id="CHEBI:30616"/>
        <dbReference type="ChEBI" id="CHEBI:43474"/>
        <dbReference type="ChEBI" id="CHEBI:456216"/>
        <dbReference type="EC" id="3.6.4.10"/>
    </reaction>
</comment>
<dbReference type="GO" id="GO:0005788">
    <property type="term" value="C:endoplasmic reticulum lumen"/>
    <property type="evidence" value="ECO:0007669"/>
    <property type="project" value="UniProtKB-SubCell"/>
</dbReference>
<dbReference type="PROSITE" id="PS00297">
    <property type="entry name" value="HSP70_1"/>
    <property type="match status" value="1"/>
</dbReference>
<evidence type="ECO:0000256" key="10">
    <source>
        <dbReference type="ARBA" id="ARBA00023186"/>
    </source>
</evidence>
<evidence type="ECO:0000256" key="4">
    <source>
        <dbReference type="ARBA" id="ARBA00019933"/>
    </source>
</evidence>
<protein>
    <recommendedName>
        <fullName evidence="17">Endoplasmic reticulum chaperone BIP</fullName>
        <ecNumber evidence="3">3.6.4.10</ecNumber>
    </recommendedName>
    <alternativeName>
        <fullName evidence="11">78 kDa glucose-regulated protein</fullName>
    </alternativeName>
    <alternativeName>
        <fullName evidence="14">Binding-immunoglobulin protein</fullName>
    </alternativeName>
    <alternativeName>
        <fullName evidence="4">Endoplasmic reticulum chaperone BiP</fullName>
    </alternativeName>
    <alternativeName>
        <fullName evidence="13">Heat shock protein 70 family protein 5</fullName>
    </alternativeName>
    <alternativeName>
        <fullName evidence="12">Heat shock protein family A member 5</fullName>
    </alternativeName>
    <alternativeName>
        <fullName evidence="15">Immunoglobulin heavy chain-binding protein</fullName>
    </alternativeName>
</protein>
<proteinExistence type="inferred from homology"/>
<dbReference type="InterPro" id="IPR043129">
    <property type="entry name" value="ATPase_NBD"/>
</dbReference>
<evidence type="ECO:0000256" key="11">
    <source>
        <dbReference type="ARBA" id="ARBA00029695"/>
    </source>
</evidence>
<feature type="coiled-coil region" evidence="19">
    <location>
        <begin position="255"/>
        <end position="282"/>
    </location>
</feature>